<evidence type="ECO:0000313" key="2">
    <source>
        <dbReference type="Proteomes" id="UP000015105"/>
    </source>
</evidence>
<protein>
    <submittedName>
        <fullName evidence="1">Uncharacterized protein</fullName>
    </submittedName>
</protein>
<dbReference type="AlphaFoldDB" id="A0A453D5M5"/>
<dbReference type="InterPro" id="IPR051026">
    <property type="entry name" value="PI/PC_transfer"/>
</dbReference>
<reference evidence="1" key="3">
    <citation type="journal article" date="2017" name="Nature">
        <title>Genome sequence of the progenitor of the wheat D genome Aegilops tauschii.</title>
        <authorList>
            <person name="Luo M.C."/>
            <person name="Gu Y.Q."/>
            <person name="Puiu D."/>
            <person name="Wang H."/>
            <person name="Twardziok S.O."/>
            <person name="Deal K.R."/>
            <person name="Huo N."/>
            <person name="Zhu T."/>
            <person name="Wang L."/>
            <person name="Wang Y."/>
            <person name="McGuire P.E."/>
            <person name="Liu S."/>
            <person name="Long H."/>
            <person name="Ramasamy R.K."/>
            <person name="Rodriguez J.C."/>
            <person name="Van S.L."/>
            <person name="Yuan L."/>
            <person name="Wang Z."/>
            <person name="Xia Z."/>
            <person name="Xiao L."/>
            <person name="Anderson O.D."/>
            <person name="Ouyang S."/>
            <person name="Liang Y."/>
            <person name="Zimin A.V."/>
            <person name="Pertea G."/>
            <person name="Qi P."/>
            <person name="Bennetzen J.L."/>
            <person name="Dai X."/>
            <person name="Dawson M.W."/>
            <person name="Muller H.G."/>
            <person name="Kugler K."/>
            <person name="Rivarola-Duarte L."/>
            <person name="Spannagl M."/>
            <person name="Mayer K.F.X."/>
            <person name="Lu F.H."/>
            <person name="Bevan M.W."/>
            <person name="Leroy P."/>
            <person name="Li P."/>
            <person name="You F.M."/>
            <person name="Sun Q."/>
            <person name="Liu Z."/>
            <person name="Lyons E."/>
            <person name="Wicker T."/>
            <person name="Salzberg S.L."/>
            <person name="Devos K.M."/>
            <person name="Dvorak J."/>
        </authorList>
    </citation>
    <scope>NUCLEOTIDE SEQUENCE [LARGE SCALE GENOMIC DNA]</scope>
    <source>
        <strain evidence="1">cv. AL8/78</strain>
    </source>
</reference>
<dbReference type="Proteomes" id="UP000015105">
    <property type="component" value="Chromosome 2D"/>
</dbReference>
<keyword evidence="2" id="KW-1185">Reference proteome</keyword>
<reference evidence="1" key="4">
    <citation type="submission" date="2019-03" db="UniProtKB">
        <authorList>
            <consortium name="EnsemblPlants"/>
        </authorList>
    </citation>
    <scope>IDENTIFICATION</scope>
</reference>
<name>A0A453D5M5_AEGTS</name>
<reference evidence="1" key="5">
    <citation type="journal article" date="2021" name="G3 (Bethesda)">
        <title>Aegilops tauschii genome assembly Aet v5.0 features greater sequence contiguity and improved annotation.</title>
        <authorList>
            <person name="Wang L."/>
            <person name="Zhu T."/>
            <person name="Rodriguez J.C."/>
            <person name="Deal K.R."/>
            <person name="Dubcovsky J."/>
            <person name="McGuire P.E."/>
            <person name="Lux T."/>
            <person name="Spannagl M."/>
            <person name="Mayer K.F.X."/>
            <person name="Baldrich P."/>
            <person name="Meyers B.C."/>
            <person name="Huo N."/>
            <person name="Gu Y.Q."/>
            <person name="Zhou H."/>
            <person name="Devos K.M."/>
            <person name="Bennetzen J.L."/>
            <person name="Unver T."/>
            <person name="Budak H."/>
            <person name="Gulick P.J."/>
            <person name="Galiba G."/>
            <person name="Kalapos B."/>
            <person name="Nelson D.R."/>
            <person name="Li P."/>
            <person name="You F.M."/>
            <person name="Luo M.C."/>
            <person name="Dvorak J."/>
        </authorList>
    </citation>
    <scope>NUCLEOTIDE SEQUENCE [LARGE SCALE GENOMIC DNA]</scope>
    <source>
        <strain evidence="1">cv. AL8/78</strain>
    </source>
</reference>
<reference evidence="2" key="1">
    <citation type="journal article" date="2014" name="Science">
        <title>Ancient hybridizations among the ancestral genomes of bread wheat.</title>
        <authorList>
            <consortium name="International Wheat Genome Sequencing Consortium,"/>
            <person name="Marcussen T."/>
            <person name="Sandve S.R."/>
            <person name="Heier L."/>
            <person name="Spannagl M."/>
            <person name="Pfeifer M."/>
            <person name="Jakobsen K.S."/>
            <person name="Wulff B.B."/>
            <person name="Steuernagel B."/>
            <person name="Mayer K.F."/>
            <person name="Olsen O.A."/>
        </authorList>
    </citation>
    <scope>NUCLEOTIDE SEQUENCE [LARGE SCALE GENOMIC DNA]</scope>
    <source>
        <strain evidence="2">cv. AL8/78</strain>
    </source>
</reference>
<reference evidence="2" key="2">
    <citation type="journal article" date="2017" name="Nat. Plants">
        <title>The Aegilops tauschii genome reveals multiple impacts of transposons.</title>
        <authorList>
            <person name="Zhao G."/>
            <person name="Zou C."/>
            <person name="Li K."/>
            <person name="Wang K."/>
            <person name="Li T."/>
            <person name="Gao L."/>
            <person name="Zhang X."/>
            <person name="Wang H."/>
            <person name="Yang Z."/>
            <person name="Liu X."/>
            <person name="Jiang W."/>
            <person name="Mao L."/>
            <person name="Kong X."/>
            <person name="Jiao Y."/>
            <person name="Jia J."/>
        </authorList>
    </citation>
    <scope>NUCLEOTIDE SEQUENCE [LARGE SCALE GENOMIC DNA]</scope>
    <source>
        <strain evidence="2">cv. AL8/78</strain>
    </source>
</reference>
<dbReference type="PANTHER" id="PTHR45657:SF50">
    <property type="entry name" value="PHOSPHATIDYLINOSITOL_PHOSPHATIDYLCHOLINE TRANSFER PROTEIN SFH11"/>
    <property type="match status" value="1"/>
</dbReference>
<proteinExistence type="predicted"/>
<evidence type="ECO:0000313" key="1">
    <source>
        <dbReference type="EnsemblPlants" id="AET2Gv21098200.28"/>
    </source>
</evidence>
<accession>A0A453D5M5</accession>
<organism evidence="1 2">
    <name type="scientific">Aegilops tauschii subsp. strangulata</name>
    <name type="common">Goatgrass</name>
    <dbReference type="NCBI Taxonomy" id="200361"/>
    <lineage>
        <taxon>Eukaryota</taxon>
        <taxon>Viridiplantae</taxon>
        <taxon>Streptophyta</taxon>
        <taxon>Embryophyta</taxon>
        <taxon>Tracheophyta</taxon>
        <taxon>Spermatophyta</taxon>
        <taxon>Magnoliopsida</taxon>
        <taxon>Liliopsida</taxon>
        <taxon>Poales</taxon>
        <taxon>Poaceae</taxon>
        <taxon>BOP clade</taxon>
        <taxon>Pooideae</taxon>
        <taxon>Triticodae</taxon>
        <taxon>Triticeae</taxon>
        <taxon>Triticinae</taxon>
        <taxon>Aegilops</taxon>
    </lineage>
</organism>
<dbReference type="Gramene" id="AET2Gv21098200.28">
    <property type="protein sequence ID" value="AET2Gv21098200.28"/>
    <property type="gene ID" value="AET2Gv21098200"/>
</dbReference>
<dbReference type="PANTHER" id="PTHR45657">
    <property type="entry name" value="CRAL-TRIO DOMAIN-CONTAINING PROTEIN YKL091C-RELATED"/>
    <property type="match status" value="1"/>
</dbReference>
<dbReference type="EnsemblPlants" id="AET2Gv21098200.28">
    <property type="protein sequence ID" value="AET2Gv21098200.28"/>
    <property type="gene ID" value="AET2Gv21098200"/>
</dbReference>
<sequence>EQEKTLSLRYPACSLAAKKHISSTTAILDVKGLGHEQFFKSCTRDVH</sequence>